<accession>A0ABR0FDS1</accession>
<proteinExistence type="predicted"/>
<dbReference type="EMBL" id="JAFFGZ010000008">
    <property type="protein sequence ID" value="KAK4641180.1"/>
    <property type="molecule type" value="Genomic_DNA"/>
</dbReference>
<feature type="region of interest" description="Disordered" evidence="1">
    <location>
        <begin position="305"/>
        <end position="336"/>
    </location>
</feature>
<keyword evidence="3" id="KW-1185">Reference proteome</keyword>
<protein>
    <recommendedName>
        <fullName evidence="4">BTB domain-containing protein</fullName>
    </recommendedName>
</protein>
<dbReference type="Proteomes" id="UP001322138">
    <property type="component" value="Unassembled WGS sequence"/>
</dbReference>
<name>A0ABR0FDS1_9PEZI</name>
<evidence type="ECO:0008006" key="4">
    <source>
        <dbReference type="Google" id="ProtNLM"/>
    </source>
</evidence>
<gene>
    <name evidence="2" type="ORF">QC761_610060</name>
</gene>
<dbReference type="GeneID" id="87900901"/>
<evidence type="ECO:0000313" key="3">
    <source>
        <dbReference type="Proteomes" id="UP001322138"/>
    </source>
</evidence>
<reference evidence="2 3" key="1">
    <citation type="journal article" date="2023" name="bioRxiv">
        <title>High-quality genome assemblies of four members of thePodospora anserinaspecies complex.</title>
        <authorList>
            <person name="Ament-Velasquez S.L."/>
            <person name="Vogan A.A."/>
            <person name="Wallerman O."/>
            <person name="Hartmann F."/>
            <person name="Gautier V."/>
            <person name="Silar P."/>
            <person name="Giraud T."/>
            <person name="Johannesson H."/>
        </authorList>
    </citation>
    <scope>NUCLEOTIDE SEQUENCE [LARGE SCALE GENOMIC DNA]</scope>
    <source>
        <strain evidence="2 3">CBS 112042</strain>
    </source>
</reference>
<sequence>MRLGRIAGCFRPLLACVLRSDLPQTWVRLHLPTQQQHLTHQIDPRCRAIQSDLPRVLATRSEKPSRTNKKLATKEKVGTSEAAAVEKTVAPATVVGKSPVVENIDEDGDLVLHVGPTSNLRAFKIDSSTLRRTSEVFRAWICRWRTDKRAIHNGLKTILHIVHGQFDQATKTMAESDGSMLYELLVLCDKYNMAYMIKPWANAWLNRTIKDTQDKPSYWKLAFIAWELGRYDLFTESCQNIILASQASHDGSGLVAYGCQLGDCRLGPLKMEERFEPIRYAIIQALLDFYHTEVKDRLLEKVPTHSPVQPTASHSVGRSPTLSFGNTRQTSSRSPMTNTACNQIVLGGIIQATVTLLRGSTKTENMDAGILVLLPTEASELKDSPAKLIGQMTTIFQAVQPWGSAHENCHPAARFLSFQKTIKEFTAECNKGWEGLLLTPADKSRLAKRKVLFD</sequence>
<comment type="caution">
    <text evidence="2">The sequence shown here is derived from an EMBL/GenBank/DDBJ whole genome shotgun (WGS) entry which is preliminary data.</text>
</comment>
<organism evidence="2 3">
    <name type="scientific">Podospora bellae-mahoneyi</name>
    <dbReference type="NCBI Taxonomy" id="2093777"/>
    <lineage>
        <taxon>Eukaryota</taxon>
        <taxon>Fungi</taxon>
        <taxon>Dikarya</taxon>
        <taxon>Ascomycota</taxon>
        <taxon>Pezizomycotina</taxon>
        <taxon>Sordariomycetes</taxon>
        <taxon>Sordariomycetidae</taxon>
        <taxon>Sordariales</taxon>
        <taxon>Podosporaceae</taxon>
        <taxon>Podospora</taxon>
    </lineage>
</organism>
<dbReference type="RefSeq" id="XP_062730156.1">
    <property type="nucleotide sequence ID" value="XM_062881419.1"/>
</dbReference>
<evidence type="ECO:0000256" key="1">
    <source>
        <dbReference type="SAM" id="MobiDB-lite"/>
    </source>
</evidence>
<feature type="compositionally biased region" description="Polar residues" evidence="1">
    <location>
        <begin position="306"/>
        <end position="336"/>
    </location>
</feature>
<evidence type="ECO:0000313" key="2">
    <source>
        <dbReference type="EMBL" id="KAK4641180.1"/>
    </source>
</evidence>